<dbReference type="HOGENOM" id="CLU_173362_0_0_9"/>
<name>A0A075SDS8_STRSU</name>
<reference evidence="1 2" key="1">
    <citation type="journal article" date="2014" name="Genome Announc.">
        <title>Whole-Genome Sequence of Streptococcus suis Serotype 4 Reference Strain 6407.</title>
        <authorList>
            <person name="Wang K."/>
            <person name="Chen J."/>
            <person name="Yao H."/>
            <person name="Lu C."/>
        </authorList>
    </citation>
    <scope>NUCLEOTIDE SEQUENCE [LARGE SCALE GENOMIC DNA]</scope>
    <source>
        <strain evidence="1">6407</strain>
    </source>
</reference>
<protein>
    <submittedName>
        <fullName evidence="1">Uncharacterized protein</fullName>
    </submittedName>
</protein>
<evidence type="ECO:0000313" key="1">
    <source>
        <dbReference type="EMBL" id="AIG43512.1"/>
    </source>
</evidence>
<dbReference type="EMBL" id="CP008921">
    <property type="protein sequence ID" value="AIG43512.1"/>
    <property type="molecule type" value="Genomic_DNA"/>
</dbReference>
<dbReference type="Pfam" id="PF13024">
    <property type="entry name" value="DUF3884"/>
    <property type="match status" value="1"/>
</dbReference>
<dbReference type="AlphaFoldDB" id="A0A075SDS8"/>
<organism evidence="1 2">
    <name type="scientific">Streptococcus suis 6407</name>
    <dbReference type="NCBI Taxonomy" id="1214179"/>
    <lineage>
        <taxon>Bacteria</taxon>
        <taxon>Bacillati</taxon>
        <taxon>Bacillota</taxon>
        <taxon>Bacilli</taxon>
        <taxon>Lactobacillales</taxon>
        <taxon>Streptococcaceae</taxon>
        <taxon>Streptococcus</taxon>
    </lineage>
</organism>
<dbReference type="InterPro" id="IPR024979">
    <property type="entry name" value="DUF3884"/>
</dbReference>
<accession>A0A075SDS8</accession>
<sequence>MIKSNLYKKVYKIVYIIDFSELEQEPLFNNKFQEIGEWFTNSGKRWICSSILSPDDFKSYILKNVKITDGAKIKFFKDYFPISTNSEIEF</sequence>
<dbReference type="PATRIC" id="fig|1214179.4.peg.1069"/>
<proteinExistence type="predicted"/>
<gene>
    <name evidence="1" type="ORF">ID09_05520</name>
</gene>
<dbReference type="Proteomes" id="UP000028185">
    <property type="component" value="Chromosome"/>
</dbReference>
<evidence type="ECO:0000313" key="2">
    <source>
        <dbReference type="Proteomes" id="UP000028185"/>
    </source>
</evidence>
<dbReference type="RefSeq" id="WP_024381592.1">
    <property type="nucleotide sequence ID" value="NZ_ALLE01000030.1"/>
</dbReference>